<gene>
    <name evidence="1" type="ORF">BDV98DRAFT_626249</name>
</gene>
<keyword evidence="2" id="KW-1185">Reference proteome</keyword>
<evidence type="ECO:0000313" key="2">
    <source>
        <dbReference type="Proteomes" id="UP000305067"/>
    </source>
</evidence>
<dbReference type="EMBL" id="ML178834">
    <property type="protein sequence ID" value="TFK99239.1"/>
    <property type="molecule type" value="Genomic_DNA"/>
</dbReference>
<dbReference type="AlphaFoldDB" id="A0A5C3QDS9"/>
<name>A0A5C3QDS9_9AGAR</name>
<accession>A0A5C3QDS9</accession>
<evidence type="ECO:0000313" key="1">
    <source>
        <dbReference type="EMBL" id="TFK99239.1"/>
    </source>
</evidence>
<reference evidence="1 2" key="1">
    <citation type="journal article" date="2019" name="Nat. Ecol. Evol.">
        <title>Megaphylogeny resolves global patterns of mushroom evolution.</title>
        <authorList>
            <person name="Varga T."/>
            <person name="Krizsan K."/>
            <person name="Foldi C."/>
            <person name="Dima B."/>
            <person name="Sanchez-Garcia M."/>
            <person name="Sanchez-Ramirez S."/>
            <person name="Szollosi G.J."/>
            <person name="Szarkandi J.G."/>
            <person name="Papp V."/>
            <person name="Albert L."/>
            <person name="Andreopoulos W."/>
            <person name="Angelini C."/>
            <person name="Antonin V."/>
            <person name="Barry K.W."/>
            <person name="Bougher N.L."/>
            <person name="Buchanan P."/>
            <person name="Buyck B."/>
            <person name="Bense V."/>
            <person name="Catcheside P."/>
            <person name="Chovatia M."/>
            <person name="Cooper J."/>
            <person name="Damon W."/>
            <person name="Desjardin D."/>
            <person name="Finy P."/>
            <person name="Geml J."/>
            <person name="Haridas S."/>
            <person name="Hughes K."/>
            <person name="Justo A."/>
            <person name="Karasinski D."/>
            <person name="Kautmanova I."/>
            <person name="Kiss B."/>
            <person name="Kocsube S."/>
            <person name="Kotiranta H."/>
            <person name="LaButti K.M."/>
            <person name="Lechner B.E."/>
            <person name="Liimatainen K."/>
            <person name="Lipzen A."/>
            <person name="Lukacs Z."/>
            <person name="Mihaltcheva S."/>
            <person name="Morgado L.N."/>
            <person name="Niskanen T."/>
            <person name="Noordeloos M.E."/>
            <person name="Ohm R.A."/>
            <person name="Ortiz-Santana B."/>
            <person name="Ovrebo C."/>
            <person name="Racz N."/>
            <person name="Riley R."/>
            <person name="Savchenko A."/>
            <person name="Shiryaev A."/>
            <person name="Soop K."/>
            <person name="Spirin V."/>
            <person name="Szebenyi C."/>
            <person name="Tomsovsky M."/>
            <person name="Tulloss R.E."/>
            <person name="Uehling J."/>
            <person name="Grigoriev I.V."/>
            <person name="Vagvolgyi C."/>
            <person name="Papp T."/>
            <person name="Martin F.M."/>
            <person name="Miettinen O."/>
            <person name="Hibbett D.S."/>
            <person name="Nagy L.G."/>
        </authorList>
    </citation>
    <scope>NUCLEOTIDE SEQUENCE [LARGE SCALE GENOMIC DNA]</scope>
    <source>
        <strain evidence="1 2">CBS 309.79</strain>
    </source>
</reference>
<proteinExistence type="predicted"/>
<sequence length="443" mass="49033">MGQAVPLHALPYVAPIDCLVLCYKAELCNHVAALATTAMESARSLFVHGRRVDTPMCSIPLTQAVSGIEMYCQRKSSSPASAFNFLFSEGIEEGPRLFQESFRRCSCKMGDPESDLASFLHYKAAARSAPREPQLLGKQLAPEITIAVLSDVSFGFAGRCVEFLSHTSLMKVSQSLPSGARYSDRDMTVKTLTNDLELAHVAHSLFIDPVSIVRSVILWYFAHYTDKALRVLLVCLIRNPHLFYPALCAHGSSLIPTILSHISSVIAPLKKRKPLTLALSDKNRYPIHFLSETLLTYCITLTPGVYELFIFLIRLYDPPAVRARLRSDRRPTGTLDICTAAGEEGPYWGVCQFLSLVAASDCANPGCRLSKRQVEEKFRVKHGVTHRATIAIPTLSCPPFVKVRAAEDVLHKIPTGEPSTEEFVAAIVRHDSQFDVGRREETN</sequence>
<protein>
    <submittedName>
        <fullName evidence="1">Uncharacterized protein</fullName>
    </submittedName>
</protein>
<dbReference type="Proteomes" id="UP000305067">
    <property type="component" value="Unassembled WGS sequence"/>
</dbReference>
<organism evidence="1 2">
    <name type="scientific">Pterulicium gracile</name>
    <dbReference type="NCBI Taxonomy" id="1884261"/>
    <lineage>
        <taxon>Eukaryota</taxon>
        <taxon>Fungi</taxon>
        <taxon>Dikarya</taxon>
        <taxon>Basidiomycota</taxon>
        <taxon>Agaricomycotina</taxon>
        <taxon>Agaricomycetes</taxon>
        <taxon>Agaricomycetidae</taxon>
        <taxon>Agaricales</taxon>
        <taxon>Pleurotineae</taxon>
        <taxon>Pterulaceae</taxon>
        <taxon>Pterulicium</taxon>
    </lineage>
</organism>